<evidence type="ECO:0000256" key="2">
    <source>
        <dbReference type="ARBA" id="ARBA00022670"/>
    </source>
</evidence>
<dbReference type="Proteomes" id="UP001501442">
    <property type="component" value="Unassembled WGS sequence"/>
</dbReference>
<accession>A0ABP8UT83</accession>
<keyword evidence="4 8" id="KW-0378">Hydrolase</keyword>
<evidence type="ECO:0000256" key="8">
    <source>
        <dbReference type="RuleBase" id="RU364100"/>
    </source>
</evidence>
<evidence type="ECO:0000256" key="5">
    <source>
        <dbReference type="ARBA" id="ARBA00023124"/>
    </source>
</evidence>
<keyword evidence="10" id="KW-1185">Reference proteome</keyword>
<dbReference type="SUPFAM" id="SSF143081">
    <property type="entry name" value="BB1717-like"/>
    <property type="match status" value="1"/>
</dbReference>
<gene>
    <name evidence="9" type="ORF">GCM10023196_087150</name>
</gene>
<keyword evidence="3" id="KW-0227">DNA damage</keyword>
<dbReference type="InterPro" id="IPR036590">
    <property type="entry name" value="SRAP-like"/>
</dbReference>
<evidence type="ECO:0000256" key="7">
    <source>
        <dbReference type="ARBA" id="ARBA00023239"/>
    </source>
</evidence>
<evidence type="ECO:0000256" key="6">
    <source>
        <dbReference type="ARBA" id="ARBA00023125"/>
    </source>
</evidence>
<evidence type="ECO:0000313" key="9">
    <source>
        <dbReference type="EMBL" id="GAA4636625.1"/>
    </source>
</evidence>
<organism evidence="9 10">
    <name type="scientific">Actinoallomurus vinaceus</name>
    <dbReference type="NCBI Taxonomy" id="1080074"/>
    <lineage>
        <taxon>Bacteria</taxon>
        <taxon>Bacillati</taxon>
        <taxon>Actinomycetota</taxon>
        <taxon>Actinomycetes</taxon>
        <taxon>Streptosporangiales</taxon>
        <taxon>Thermomonosporaceae</taxon>
        <taxon>Actinoallomurus</taxon>
    </lineage>
</organism>
<dbReference type="Pfam" id="PF02586">
    <property type="entry name" value="SRAP"/>
    <property type="match status" value="1"/>
</dbReference>
<dbReference type="PANTHER" id="PTHR13604">
    <property type="entry name" value="DC12-RELATED"/>
    <property type="match status" value="1"/>
</dbReference>
<dbReference type="PANTHER" id="PTHR13604:SF0">
    <property type="entry name" value="ABASIC SITE PROCESSING PROTEIN HMCES"/>
    <property type="match status" value="1"/>
</dbReference>
<name>A0ABP8UT83_9ACTN</name>
<comment type="caution">
    <text evidence="9">The sequence shown here is derived from an EMBL/GenBank/DDBJ whole genome shotgun (WGS) entry which is preliminary data.</text>
</comment>
<keyword evidence="6" id="KW-0238">DNA-binding</keyword>
<keyword evidence="2 8" id="KW-0645">Protease</keyword>
<dbReference type="InterPro" id="IPR003738">
    <property type="entry name" value="SRAP"/>
</dbReference>
<evidence type="ECO:0000256" key="1">
    <source>
        <dbReference type="ARBA" id="ARBA00008136"/>
    </source>
</evidence>
<dbReference type="RefSeq" id="WP_345439591.1">
    <property type="nucleotide sequence ID" value="NZ_BAABHK010000017.1"/>
</dbReference>
<keyword evidence="5" id="KW-0190">Covalent protein-DNA linkage</keyword>
<evidence type="ECO:0000256" key="4">
    <source>
        <dbReference type="ARBA" id="ARBA00022801"/>
    </source>
</evidence>
<comment type="similarity">
    <text evidence="1 8">Belongs to the SOS response-associated peptidase family.</text>
</comment>
<protein>
    <recommendedName>
        <fullName evidence="8">Abasic site processing protein</fullName>
        <ecNumber evidence="8">3.4.-.-</ecNumber>
    </recommendedName>
</protein>
<dbReference type="EC" id="3.4.-.-" evidence="8"/>
<proteinExistence type="inferred from homology"/>
<sequence>MCGRYATARGSQEIIDAFDVERDTTDALEPDYNVAPTKPVPIILTRDVRELHVARWGLVPAWAKDLSIGARMINARSETVHEKPAFRSAFVRRRCLLPADGYYEWYAREDGGKQPFFIRPSDGSMLAMAGLYEIWRPHRRREVGRGGLVGNDEVGRGGLVGNDKDKGEAAGEDEWVLTCTVITTEATDDVGRIHERMPMLVEPERFGAWLDPALTGPDEIRSLLVPAAAGSLEAYPVSTAVNKVRNNGPELVKPLPEMGISSNGTPTLF</sequence>
<dbReference type="EMBL" id="BAABHK010000017">
    <property type="protein sequence ID" value="GAA4636625.1"/>
    <property type="molecule type" value="Genomic_DNA"/>
</dbReference>
<reference evidence="10" key="1">
    <citation type="journal article" date="2019" name="Int. J. Syst. Evol. Microbiol.">
        <title>The Global Catalogue of Microorganisms (GCM) 10K type strain sequencing project: providing services to taxonomists for standard genome sequencing and annotation.</title>
        <authorList>
            <consortium name="The Broad Institute Genomics Platform"/>
            <consortium name="The Broad Institute Genome Sequencing Center for Infectious Disease"/>
            <person name="Wu L."/>
            <person name="Ma J."/>
        </authorList>
    </citation>
    <scope>NUCLEOTIDE SEQUENCE [LARGE SCALE GENOMIC DNA]</scope>
    <source>
        <strain evidence="10">JCM 17939</strain>
    </source>
</reference>
<evidence type="ECO:0000313" key="10">
    <source>
        <dbReference type="Proteomes" id="UP001501442"/>
    </source>
</evidence>
<dbReference type="Gene3D" id="3.90.1680.10">
    <property type="entry name" value="SOS response associated peptidase-like"/>
    <property type="match status" value="1"/>
</dbReference>
<keyword evidence="7" id="KW-0456">Lyase</keyword>
<evidence type="ECO:0000256" key="3">
    <source>
        <dbReference type="ARBA" id="ARBA00022763"/>
    </source>
</evidence>